<protein>
    <recommendedName>
        <fullName evidence="4">Glycoside hydrolase</fullName>
    </recommendedName>
</protein>
<feature type="signal peptide" evidence="1">
    <location>
        <begin position="1"/>
        <end position="22"/>
    </location>
</feature>
<feature type="chain" id="PRO_5030971182" description="Glycoside hydrolase" evidence="1">
    <location>
        <begin position="23"/>
        <end position="307"/>
    </location>
</feature>
<keyword evidence="1" id="KW-0732">Signal</keyword>
<evidence type="ECO:0008006" key="4">
    <source>
        <dbReference type="Google" id="ProtNLM"/>
    </source>
</evidence>
<name>A0A7X0JAT5_9SPHN</name>
<evidence type="ECO:0000313" key="2">
    <source>
        <dbReference type="EMBL" id="MBB6503172.1"/>
    </source>
</evidence>
<proteinExistence type="predicted"/>
<dbReference type="EMBL" id="JACHBT010000001">
    <property type="protein sequence ID" value="MBB6503172.1"/>
    <property type="molecule type" value="Genomic_DNA"/>
</dbReference>
<organism evidence="2 3">
    <name type="scientific">Sphingomonas endophytica</name>
    <dbReference type="NCBI Taxonomy" id="869719"/>
    <lineage>
        <taxon>Bacteria</taxon>
        <taxon>Pseudomonadati</taxon>
        <taxon>Pseudomonadota</taxon>
        <taxon>Alphaproteobacteria</taxon>
        <taxon>Sphingomonadales</taxon>
        <taxon>Sphingomonadaceae</taxon>
        <taxon>Sphingomonas</taxon>
    </lineage>
</organism>
<evidence type="ECO:0000256" key="1">
    <source>
        <dbReference type="SAM" id="SignalP"/>
    </source>
</evidence>
<sequence length="307" mass="33666">MGAMTKIGRALLLAAGSVACMAAAQTPVDDYAARAISAPPAEWKLDPFYKRYVDAVGIPITSSAAVPDVALLRARDIVTGMLIERPDVRRVMIAQHIRVAILGVQEGTVDLPEQRDWKKPTRDDPRLTICERKHYDERIGRLTDAQYWNARARGTGGQLISAGAENLLGIPGERYFGEHIFVHEFSHGILSAVAVADPALYARVERAYAAAAARGMWKGEYAMTTMQEYWAEGTQTWFNSNMQAVVDGQVILNDADLLRYDPALYNVLSEVYGSNHHLSGDVFYMHPARVRPGAPAGAPPRATAEVC</sequence>
<dbReference type="AlphaFoldDB" id="A0A7X0JAT5"/>
<dbReference type="Proteomes" id="UP000522313">
    <property type="component" value="Unassembled WGS sequence"/>
</dbReference>
<evidence type="ECO:0000313" key="3">
    <source>
        <dbReference type="Proteomes" id="UP000522313"/>
    </source>
</evidence>
<accession>A0A7X0JAT5</accession>
<gene>
    <name evidence="2" type="ORF">F4693_000121</name>
</gene>
<dbReference type="PROSITE" id="PS51257">
    <property type="entry name" value="PROKAR_LIPOPROTEIN"/>
    <property type="match status" value="1"/>
</dbReference>
<reference evidence="2 3" key="2">
    <citation type="submission" date="2020-08" db="EMBL/GenBank/DDBJ databases">
        <authorList>
            <person name="Partida-Martinez L."/>
            <person name="Huntemann M."/>
            <person name="Clum A."/>
            <person name="Wang J."/>
            <person name="Palaniappan K."/>
            <person name="Ritter S."/>
            <person name="Chen I.-M."/>
            <person name="Stamatis D."/>
            <person name="Reddy T."/>
            <person name="O'Malley R."/>
            <person name="Daum C."/>
            <person name="Shapiro N."/>
            <person name="Ivanova N."/>
            <person name="Kyrpides N."/>
            <person name="Woyke T."/>
        </authorList>
    </citation>
    <scope>NUCLEOTIDE SEQUENCE [LARGE SCALE GENOMIC DNA]</scope>
    <source>
        <strain evidence="2 3">AS3.13</strain>
    </source>
</reference>
<comment type="caution">
    <text evidence="2">The sequence shown here is derived from an EMBL/GenBank/DDBJ whole genome shotgun (WGS) entry which is preliminary data.</text>
</comment>
<reference evidence="2 3" key="1">
    <citation type="submission" date="2020-08" db="EMBL/GenBank/DDBJ databases">
        <title>The Agave Microbiome: Exploring the role of microbial communities in plant adaptations to desert environments.</title>
        <authorList>
            <person name="Partida-Martinez L.P."/>
        </authorList>
    </citation>
    <scope>NUCLEOTIDE SEQUENCE [LARGE SCALE GENOMIC DNA]</scope>
    <source>
        <strain evidence="2 3">AS3.13</strain>
    </source>
</reference>